<dbReference type="AlphaFoldDB" id="A0AA35T6Q9"/>
<evidence type="ECO:0000259" key="1">
    <source>
        <dbReference type="PROSITE" id="PS51480"/>
    </source>
</evidence>
<evidence type="ECO:0000313" key="3">
    <source>
        <dbReference type="Proteomes" id="UP001174909"/>
    </source>
</evidence>
<dbReference type="GO" id="GO:0006071">
    <property type="term" value="P:glycerol metabolic process"/>
    <property type="evidence" value="ECO:0007669"/>
    <property type="project" value="InterPro"/>
</dbReference>
<dbReference type="SUPFAM" id="SSF101473">
    <property type="entry name" value="DhaL-like"/>
    <property type="match status" value="1"/>
</dbReference>
<dbReference type="Pfam" id="PF02734">
    <property type="entry name" value="Dak2"/>
    <property type="match status" value="1"/>
</dbReference>
<dbReference type="PROSITE" id="PS51480">
    <property type="entry name" value="DHAL"/>
    <property type="match status" value="1"/>
</dbReference>
<dbReference type="Proteomes" id="UP001174909">
    <property type="component" value="Unassembled WGS sequence"/>
</dbReference>
<comment type="caution">
    <text evidence="2">The sequence shown here is derived from an EMBL/GenBank/DDBJ whole genome shotgun (WGS) entry which is preliminary data.</text>
</comment>
<dbReference type="InterPro" id="IPR019986">
    <property type="entry name" value="YloV-like"/>
</dbReference>
<dbReference type="PANTHER" id="PTHR33434">
    <property type="entry name" value="DEGV DOMAIN-CONTAINING PROTEIN DR_1986-RELATED"/>
    <property type="match status" value="1"/>
</dbReference>
<dbReference type="EMBL" id="CASHTH010003211">
    <property type="protein sequence ID" value="CAI8041812.1"/>
    <property type="molecule type" value="Genomic_DNA"/>
</dbReference>
<dbReference type="InterPro" id="IPR050270">
    <property type="entry name" value="DegV_domain_contain"/>
</dbReference>
<proteinExistence type="predicted"/>
<dbReference type="InterPro" id="IPR048394">
    <property type="entry name" value="FakA-like_M"/>
</dbReference>
<dbReference type="InterPro" id="IPR033470">
    <property type="entry name" value="FakA-like_C"/>
</dbReference>
<dbReference type="PANTHER" id="PTHR33434:SF4">
    <property type="entry name" value="PHOSPHATASE PROTEIN"/>
    <property type="match status" value="1"/>
</dbReference>
<dbReference type="InterPro" id="IPR004007">
    <property type="entry name" value="DhaL_dom"/>
</dbReference>
<dbReference type="Gene3D" id="1.25.40.340">
    <property type="match status" value="1"/>
</dbReference>
<organism evidence="2 3">
    <name type="scientific">Geodia barretti</name>
    <name type="common">Barrett's horny sponge</name>
    <dbReference type="NCBI Taxonomy" id="519541"/>
    <lineage>
        <taxon>Eukaryota</taxon>
        <taxon>Metazoa</taxon>
        <taxon>Porifera</taxon>
        <taxon>Demospongiae</taxon>
        <taxon>Heteroscleromorpha</taxon>
        <taxon>Tetractinellida</taxon>
        <taxon>Astrophorina</taxon>
        <taxon>Geodiidae</taxon>
        <taxon>Geodia</taxon>
    </lineage>
</organism>
<dbReference type="SMART" id="SM01120">
    <property type="entry name" value="Dak2"/>
    <property type="match status" value="1"/>
</dbReference>
<dbReference type="NCBIfam" id="TIGR03599">
    <property type="entry name" value="YloV"/>
    <property type="match status" value="1"/>
</dbReference>
<evidence type="ECO:0000313" key="2">
    <source>
        <dbReference type="EMBL" id="CAI8041812.1"/>
    </source>
</evidence>
<accession>A0AA35T6Q9</accession>
<dbReference type="Pfam" id="PF13684">
    <property type="entry name" value="FakA-like_C"/>
    <property type="match status" value="1"/>
</dbReference>
<sequence>MKDSELTGSELRRAFRLAFDRLEENRDTVNALNVFPVPDGDTGTNMSLTLRSGIERCPDGEGPSAGEVAYELAQGAFFGARGNSGVILSQFFKGFSDALQGRETCSAADLTQALDMARVAAYGAVGSPKEGTMLTVIRRAAEAAAEIAGDADTTTVFETAFGASCIALKNTPEQLPVLKEAGVVDSGGLGVVVILGGTLEALAPDRYEEARASAGLDSIVDTSMASLGGAGQSQEQAGSDLSLEQVRQRCEEMGRSTVVVGDSLNVRVHVHMEDPGAAISYGVALGTVSSVKIENMDEQNVEWAAGHSGPAPSVGAPITVVAVAAGRGLAELFMESGCGHVIEGGQTMNPSVQQIMEGVEHAGAEHTIFLPNNKNIVLTAQQVAANDPTIHVVPTRSVPQGVAALLAYNPISTVEENMAAMEGVLPEVTTIEITQAVRDTSVDGVAVSLGDYIALLDDKLVLTARSAEDALRESIGMAGVDSSSILTIYRGSDADPGAAEASAEALEAATPGLQVDRLYGGQPHYHYLASIE</sequence>
<keyword evidence="3" id="KW-1185">Reference proteome</keyword>
<dbReference type="GO" id="GO:0004371">
    <property type="term" value="F:glycerone kinase activity"/>
    <property type="evidence" value="ECO:0007669"/>
    <property type="project" value="InterPro"/>
</dbReference>
<dbReference type="Pfam" id="PF21645">
    <property type="entry name" value="FakA-like_M"/>
    <property type="match status" value="1"/>
</dbReference>
<name>A0AA35T6Q9_GEOBA</name>
<gene>
    <name evidence="2" type="ORF">GBAR_LOCUS23202</name>
</gene>
<dbReference type="InterPro" id="IPR036117">
    <property type="entry name" value="DhaL_dom_sf"/>
</dbReference>
<dbReference type="SMART" id="SM01121">
    <property type="entry name" value="Dak1_2"/>
    <property type="match status" value="1"/>
</dbReference>
<protein>
    <submittedName>
        <fullName evidence="2">Uncharacterized protein SAR1202</fullName>
    </submittedName>
</protein>
<feature type="domain" description="DhaL" evidence="1">
    <location>
        <begin position="9"/>
        <end position="200"/>
    </location>
</feature>
<reference evidence="2" key="1">
    <citation type="submission" date="2023-03" db="EMBL/GenBank/DDBJ databases">
        <authorList>
            <person name="Steffen K."/>
            <person name="Cardenas P."/>
        </authorList>
    </citation>
    <scope>NUCLEOTIDE SEQUENCE</scope>
</reference>